<proteinExistence type="predicted"/>
<accession>A0A0C3Q041</accession>
<feature type="compositionally biased region" description="Low complexity" evidence="1">
    <location>
        <begin position="49"/>
        <end position="58"/>
    </location>
</feature>
<reference evidence="3" key="2">
    <citation type="submission" date="2015-01" db="EMBL/GenBank/DDBJ databases">
        <title>Evolutionary Origins and Diversification of the Mycorrhizal Mutualists.</title>
        <authorList>
            <consortium name="DOE Joint Genome Institute"/>
            <consortium name="Mycorrhizal Genomics Consortium"/>
            <person name="Kohler A."/>
            <person name="Kuo A."/>
            <person name="Nagy L.G."/>
            <person name="Floudas D."/>
            <person name="Copeland A."/>
            <person name="Barry K.W."/>
            <person name="Cichocki N."/>
            <person name="Veneault-Fourrey C."/>
            <person name="LaButti K."/>
            <person name="Lindquist E.A."/>
            <person name="Lipzen A."/>
            <person name="Lundell T."/>
            <person name="Morin E."/>
            <person name="Murat C."/>
            <person name="Riley R."/>
            <person name="Ohm R."/>
            <person name="Sun H."/>
            <person name="Tunlid A."/>
            <person name="Henrissat B."/>
            <person name="Grigoriev I.V."/>
            <person name="Hibbett D.S."/>
            <person name="Martin F."/>
        </authorList>
    </citation>
    <scope>NUCLEOTIDE SEQUENCE [LARGE SCALE GENOMIC DNA]</scope>
    <source>
        <strain evidence="3">MUT 4182</strain>
    </source>
</reference>
<dbReference type="Proteomes" id="UP000054248">
    <property type="component" value="Unassembled WGS sequence"/>
</dbReference>
<dbReference type="AlphaFoldDB" id="A0A0C3Q041"/>
<reference evidence="2 3" key="1">
    <citation type="submission" date="2014-04" db="EMBL/GenBank/DDBJ databases">
        <authorList>
            <consortium name="DOE Joint Genome Institute"/>
            <person name="Kuo A."/>
            <person name="Girlanda M."/>
            <person name="Perotto S."/>
            <person name="Kohler A."/>
            <person name="Nagy L.G."/>
            <person name="Floudas D."/>
            <person name="Copeland A."/>
            <person name="Barry K.W."/>
            <person name="Cichocki N."/>
            <person name="Veneault-Fourrey C."/>
            <person name="LaButti K."/>
            <person name="Lindquist E.A."/>
            <person name="Lipzen A."/>
            <person name="Lundell T."/>
            <person name="Morin E."/>
            <person name="Murat C."/>
            <person name="Sun H."/>
            <person name="Tunlid A."/>
            <person name="Henrissat B."/>
            <person name="Grigoriev I.V."/>
            <person name="Hibbett D.S."/>
            <person name="Martin F."/>
            <person name="Nordberg H.P."/>
            <person name="Cantor M.N."/>
            <person name="Hua S.X."/>
        </authorList>
    </citation>
    <scope>NUCLEOTIDE SEQUENCE [LARGE SCALE GENOMIC DNA]</scope>
    <source>
        <strain evidence="2 3">MUT 4182</strain>
    </source>
</reference>
<feature type="region of interest" description="Disordered" evidence="1">
    <location>
        <begin position="21"/>
        <end position="58"/>
    </location>
</feature>
<evidence type="ECO:0000313" key="3">
    <source>
        <dbReference type="Proteomes" id="UP000054248"/>
    </source>
</evidence>
<protein>
    <submittedName>
        <fullName evidence="2">Uncharacterized protein</fullName>
    </submittedName>
</protein>
<gene>
    <name evidence="2" type="ORF">M407DRAFT_129487</name>
</gene>
<evidence type="ECO:0000313" key="2">
    <source>
        <dbReference type="EMBL" id="KIO21270.1"/>
    </source>
</evidence>
<evidence type="ECO:0000256" key="1">
    <source>
        <dbReference type="SAM" id="MobiDB-lite"/>
    </source>
</evidence>
<name>A0A0C3Q041_9AGAM</name>
<organism evidence="2 3">
    <name type="scientific">Tulasnella calospora MUT 4182</name>
    <dbReference type="NCBI Taxonomy" id="1051891"/>
    <lineage>
        <taxon>Eukaryota</taxon>
        <taxon>Fungi</taxon>
        <taxon>Dikarya</taxon>
        <taxon>Basidiomycota</taxon>
        <taxon>Agaricomycotina</taxon>
        <taxon>Agaricomycetes</taxon>
        <taxon>Cantharellales</taxon>
        <taxon>Tulasnellaceae</taxon>
        <taxon>Tulasnella</taxon>
    </lineage>
</organism>
<dbReference type="HOGENOM" id="CLU_2980799_0_0_1"/>
<sequence length="58" mass="6131">MYLVTPEDKWLRPETVRQALAAGDFPSSESASIAKSKSDKGPAGVGPPLRSSSSLSRL</sequence>
<keyword evidence="3" id="KW-1185">Reference proteome</keyword>
<dbReference type="EMBL" id="KN823143">
    <property type="protein sequence ID" value="KIO21270.1"/>
    <property type="molecule type" value="Genomic_DNA"/>
</dbReference>